<dbReference type="EMBL" id="PQFF01000292">
    <property type="protein sequence ID" value="RHZ64789.1"/>
    <property type="molecule type" value="Genomic_DNA"/>
</dbReference>
<name>A0A397HNQ6_9GLOM</name>
<evidence type="ECO:0000313" key="2">
    <source>
        <dbReference type="Proteomes" id="UP000266861"/>
    </source>
</evidence>
<protein>
    <submittedName>
        <fullName evidence="1">Uncharacterized protein</fullName>
    </submittedName>
</protein>
<proteinExistence type="predicted"/>
<gene>
    <name evidence="1" type="ORF">Glove_320g192</name>
</gene>
<comment type="caution">
    <text evidence="1">The sequence shown here is derived from an EMBL/GenBank/DDBJ whole genome shotgun (WGS) entry which is preliminary data.</text>
</comment>
<organism evidence="1 2">
    <name type="scientific">Diversispora epigaea</name>
    <dbReference type="NCBI Taxonomy" id="1348612"/>
    <lineage>
        <taxon>Eukaryota</taxon>
        <taxon>Fungi</taxon>
        <taxon>Fungi incertae sedis</taxon>
        <taxon>Mucoromycota</taxon>
        <taxon>Glomeromycotina</taxon>
        <taxon>Glomeromycetes</taxon>
        <taxon>Diversisporales</taxon>
        <taxon>Diversisporaceae</taxon>
        <taxon>Diversispora</taxon>
    </lineage>
</organism>
<sequence>MLFLIYKWPVRFNVITKIMRFALKTINDSNYNINNSNEDNNNNQQQQDRKSKIYELIQLLKDEPEIRIDLEPKSYSFIEQVSMLIKVLYIQCGNIELNLIHFQQIIVEFDPRLQKFFNKMEKALIPDKRSFYNKIGAKKNNSSHTAIDTLNSIGLSACYTTSNIFKQKLAYEHPLKIREFFSEQNNYLYVYNLDNYYNIHEKRRPNITALSTAKHMATYICKQVSACAPVPIIFNGSSIHNPVNIDANDSVNVTAVVIVGEFEIMI</sequence>
<keyword evidence="2" id="KW-1185">Reference proteome</keyword>
<dbReference type="AlphaFoldDB" id="A0A397HNQ6"/>
<accession>A0A397HNQ6</accession>
<dbReference type="Proteomes" id="UP000266861">
    <property type="component" value="Unassembled WGS sequence"/>
</dbReference>
<reference evidence="1 2" key="1">
    <citation type="submission" date="2018-08" db="EMBL/GenBank/DDBJ databases">
        <title>Genome and evolution of the arbuscular mycorrhizal fungus Diversispora epigaea (formerly Glomus versiforme) and its bacterial endosymbionts.</title>
        <authorList>
            <person name="Sun X."/>
            <person name="Fei Z."/>
            <person name="Harrison M."/>
        </authorList>
    </citation>
    <scope>NUCLEOTIDE SEQUENCE [LARGE SCALE GENOMIC DNA]</scope>
    <source>
        <strain evidence="1 2">IT104</strain>
    </source>
</reference>
<evidence type="ECO:0000313" key="1">
    <source>
        <dbReference type="EMBL" id="RHZ64789.1"/>
    </source>
</evidence>